<evidence type="ECO:0008006" key="4">
    <source>
        <dbReference type="Google" id="ProtNLM"/>
    </source>
</evidence>
<dbReference type="Proteomes" id="UP001320460">
    <property type="component" value="Chromosome"/>
</dbReference>
<dbReference type="Gene3D" id="1.25.40.20">
    <property type="entry name" value="Ankyrin repeat-containing domain"/>
    <property type="match status" value="1"/>
</dbReference>
<evidence type="ECO:0000313" key="3">
    <source>
        <dbReference type="Proteomes" id="UP001320460"/>
    </source>
</evidence>
<keyword evidence="3" id="KW-1185">Reference proteome</keyword>
<evidence type="ECO:0000313" key="2">
    <source>
        <dbReference type="EMBL" id="BDD53221.1"/>
    </source>
</evidence>
<name>A0ABM7W102_9ENTR</name>
<dbReference type="PROSITE" id="PS50297">
    <property type="entry name" value="ANK_REP_REGION"/>
    <property type="match status" value="1"/>
</dbReference>
<dbReference type="PROSITE" id="PS50088">
    <property type="entry name" value="ANK_REPEAT"/>
    <property type="match status" value="1"/>
</dbReference>
<gene>
    <name evidence="2" type="ORF">PDTA9734_47080</name>
</gene>
<dbReference type="RefSeq" id="WP_197718599.1">
    <property type="nucleotide sequence ID" value="NZ_AP025334.1"/>
</dbReference>
<sequence length="319" mass="36166">MADSLALAAGQLSLNAWQGKWDEALAVLEQYPSLINHVSQKKGYSALHQAAWHGADLTVIGRLLQYGADTQLKTHDKQQTAYDIAVKKHAQREDLRFVLYPASRTLAQLMRKIFAQGMPELMNYPDKLLMDNLVMLLSDEECVSPTASAKERFYGAFMAMTGTSLSTPFVRHASIPPHWWVDTDYWRDEFLPQLLALEKRKSCIPLEHSWATIGDLLTPDHSGWGLRGDPWLWMEMRKSLSRVPLPDTLKELTALLRNVVLARTNSSMLDDDAVYIPRFCRGGMSSGHISLRFWEQKAIPSIVQRAGWLREMWGAGERG</sequence>
<dbReference type="InterPro" id="IPR002110">
    <property type="entry name" value="Ankyrin_rpt"/>
</dbReference>
<dbReference type="EMBL" id="AP025334">
    <property type="protein sequence ID" value="BDD53221.1"/>
    <property type="molecule type" value="Genomic_DNA"/>
</dbReference>
<feature type="repeat" description="ANK" evidence="1">
    <location>
        <begin position="42"/>
        <end position="75"/>
    </location>
</feature>
<evidence type="ECO:0000256" key="1">
    <source>
        <dbReference type="PROSITE-ProRule" id="PRU00023"/>
    </source>
</evidence>
<dbReference type="SUPFAM" id="SSF48403">
    <property type="entry name" value="Ankyrin repeat"/>
    <property type="match status" value="1"/>
</dbReference>
<reference evidence="2 3" key="1">
    <citation type="submission" date="2021-12" db="EMBL/GenBank/DDBJ databases">
        <title>Complete genome sequence of Phytobacter diazotrophicus TA9734.</title>
        <authorList>
            <person name="Kubota H."/>
            <person name="Nakayama Y."/>
            <person name="Ariyoshi T."/>
        </authorList>
    </citation>
    <scope>NUCLEOTIDE SEQUENCE [LARGE SCALE GENOMIC DNA]</scope>
    <source>
        <strain evidence="2 3">TA9734</strain>
    </source>
</reference>
<protein>
    <recommendedName>
        <fullName evidence="4">Ankyrin repeat protein</fullName>
    </recommendedName>
</protein>
<dbReference type="InterPro" id="IPR036770">
    <property type="entry name" value="Ankyrin_rpt-contain_sf"/>
</dbReference>
<organism evidence="2 3">
    <name type="scientific">Phytobacter diazotrophicus</name>
    <dbReference type="NCBI Taxonomy" id="395631"/>
    <lineage>
        <taxon>Bacteria</taxon>
        <taxon>Pseudomonadati</taxon>
        <taxon>Pseudomonadota</taxon>
        <taxon>Gammaproteobacteria</taxon>
        <taxon>Enterobacterales</taxon>
        <taxon>Enterobacteriaceae</taxon>
        <taxon>Phytobacter</taxon>
    </lineage>
</organism>
<proteinExistence type="predicted"/>
<accession>A0ABM7W102</accession>
<keyword evidence="1" id="KW-0040">ANK repeat</keyword>